<reference evidence="1 2" key="1">
    <citation type="submission" date="2019-02" db="EMBL/GenBank/DDBJ databases">
        <title>Deep-cultivation of Planctomycetes and their phenomic and genomic characterization uncovers novel biology.</title>
        <authorList>
            <person name="Wiegand S."/>
            <person name="Jogler M."/>
            <person name="Boedeker C."/>
            <person name="Pinto D."/>
            <person name="Vollmers J."/>
            <person name="Rivas-Marin E."/>
            <person name="Kohn T."/>
            <person name="Peeters S.H."/>
            <person name="Heuer A."/>
            <person name="Rast P."/>
            <person name="Oberbeckmann S."/>
            <person name="Bunk B."/>
            <person name="Jeske O."/>
            <person name="Meyerdierks A."/>
            <person name="Storesund J.E."/>
            <person name="Kallscheuer N."/>
            <person name="Luecker S."/>
            <person name="Lage O.M."/>
            <person name="Pohl T."/>
            <person name="Merkel B.J."/>
            <person name="Hornburger P."/>
            <person name="Mueller R.-W."/>
            <person name="Bruemmer F."/>
            <person name="Labrenz M."/>
            <person name="Spormann A.M."/>
            <person name="Op Den Camp H."/>
            <person name="Overmann J."/>
            <person name="Amann R."/>
            <person name="Jetten M.S.M."/>
            <person name="Mascher T."/>
            <person name="Medema M.H."/>
            <person name="Devos D.P."/>
            <person name="Kaster A.-K."/>
            <person name="Ovreas L."/>
            <person name="Rohde M."/>
            <person name="Galperin M.Y."/>
            <person name="Jogler C."/>
        </authorList>
    </citation>
    <scope>NUCLEOTIDE SEQUENCE [LARGE SCALE GENOMIC DNA]</scope>
    <source>
        <strain evidence="1 2">Pla22</strain>
    </source>
</reference>
<proteinExistence type="predicted"/>
<comment type="caution">
    <text evidence="1">The sequence shown here is derived from an EMBL/GenBank/DDBJ whole genome shotgun (WGS) entry which is preliminary data.</text>
</comment>
<evidence type="ECO:0000313" key="1">
    <source>
        <dbReference type="EMBL" id="TWT52949.1"/>
    </source>
</evidence>
<keyword evidence="2" id="KW-1185">Reference proteome</keyword>
<sequence length="85" mass="9484">MNLSDTTSLGYTYLHGDFPDRIYDSFADPSNERSFGTNVSLLIQSVDMGLAGGTRIHVEIQIKSTVVLTTEVIGGETRWRDTRCR</sequence>
<evidence type="ECO:0000313" key="2">
    <source>
        <dbReference type="Proteomes" id="UP000316598"/>
    </source>
</evidence>
<dbReference type="AlphaFoldDB" id="A0A5C5WS04"/>
<gene>
    <name evidence="1" type="ORF">Pla22_05770</name>
</gene>
<dbReference type="Proteomes" id="UP000316598">
    <property type="component" value="Unassembled WGS sequence"/>
</dbReference>
<protein>
    <submittedName>
        <fullName evidence="1">Uncharacterized protein</fullName>
    </submittedName>
</protein>
<dbReference type="RefSeq" id="WP_146513243.1">
    <property type="nucleotide sequence ID" value="NZ_SJPI01000001.1"/>
</dbReference>
<organism evidence="1 2">
    <name type="scientific">Rubripirellula amarantea</name>
    <dbReference type="NCBI Taxonomy" id="2527999"/>
    <lineage>
        <taxon>Bacteria</taxon>
        <taxon>Pseudomonadati</taxon>
        <taxon>Planctomycetota</taxon>
        <taxon>Planctomycetia</taxon>
        <taxon>Pirellulales</taxon>
        <taxon>Pirellulaceae</taxon>
        <taxon>Rubripirellula</taxon>
    </lineage>
</organism>
<dbReference type="EMBL" id="SJPI01000001">
    <property type="protein sequence ID" value="TWT52949.1"/>
    <property type="molecule type" value="Genomic_DNA"/>
</dbReference>
<name>A0A5C5WS04_9BACT</name>
<accession>A0A5C5WS04</accession>